<evidence type="ECO:0000256" key="1">
    <source>
        <dbReference type="ARBA" id="ARBA00004651"/>
    </source>
</evidence>
<feature type="transmembrane region" description="Helical" evidence="6">
    <location>
        <begin position="286"/>
        <end position="304"/>
    </location>
</feature>
<evidence type="ECO:0000256" key="6">
    <source>
        <dbReference type="SAM" id="Phobius"/>
    </source>
</evidence>
<feature type="transmembrane region" description="Helical" evidence="6">
    <location>
        <begin position="185"/>
        <end position="206"/>
    </location>
</feature>
<gene>
    <name evidence="8" type="ORF">SAMN04490239_6414</name>
</gene>
<keyword evidence="2 6" id="KW-0812">Transmembrane</keyword>
<feature type="transmembrane region" description="Helical" evidence="6">
    <location>
        <begin position="377"/>
        <end position="397"/>
    </location>
</feature>
<feature type="domain" description="Major facilitator superfamily (MFS) profile" evidence="7">
    <location>
        <begin position="35"/>
        <end position="438"/>
    </location>
</feature>
<dbReference type="PROSITE" id="PS50850">
    <property type="entry name" value="MFS"/>
    <property type="match status" value="1"/>
</dbReference>
<feature type="transmembrane region" description="Helical" evidence="6">
    <location>
        <begin position="409"/>
        <end position="434"/>
    </location>
</feature>
<dbReference type="PANTHER" id="PTHR11662:SF450">
    <property type="entry name" value="BLR1003 PROTEIN"/>
    <property type="match status" value="1"/>
</dbReference>
<keyword evidence="9" id="KW-1185">Reference proteome</keyword>
<evidence type="ECO:0000256" key="2">
    <source>
        <dbReference type="ARBA" id="ARBA00022692"/>
    </source>
</evidence>
<feature type="transmembrane region" description="Helical" evidence="6">
    <location>
        <begin position="246"/>
        <end position="266"/>
    </location>
</feature>
<dbReference type="Gene3D" id="1.20.1250.20">
    <property type="entry name" value="MFS general substrate transporter like domains"/>
    <property type="match status" value="2"/>
</dbReference>
<dbReference type="InterPro" id="IPR020846">
    <property type="entry name" value="MFS_dom"/>
</dbReference>
<evidence type="ECO:0000259" key="7">
    <source>
        <dbReference type="PROSITE" id="PS50850"/>
    </source>
</evidence>
<dbReference type="InterPro" id="IPR036259">
    <property type="entry name" value="MFS_trans_sf"/>
</dbReference>
<comment type="subcellular location">
    <subcellularLocation>
        <location evidence="1">Cell membrane</location>
        <topology evidence="1">Multi-pass membrane protein</topology>
    </subcellularLocation>
</comment>
<sequence length="450" mass="47267">MTRKGLTVTTRENTSRHPLPTHSSTSDRPMRAWGFTSLLVLLTVVNWSDKAVLGIIAQPLAKELDLTAAQIGLVGSLFFFTFIIGGFFSGAVNTLLSLRWALAVLALAWSAAMLPMVFTASFTVLLASRLLLGLSEGPSGPLTHTATFSWHPPAKRALPGALLAGSASLAKIVVAPALAFVTVSWGWRAALVCLAVLGVLWCVLWLSTWSEGPHIRSGKGHAGTESGTAADEPAVPWIRIFRTPTFLSCMLLIMAIYALVAIVLTWLPSYFEVALGYTRLQAGSMFAFPSIAGLTLMLLLGATGDRLTSRGATSRTVRIIIPVAGVVISSAILVTLPYVGVPALAVLIVSVGYGFLASGYPLIIATITELCPPRQTAGTLGVFMAMMGIGGLVGPYITGLIVDAADNPAAGYATAFQAFGVVAMVVALGALVFANPERDKRAVRADASSR</sequence>
<proteinExistence type="predicted"/>
<dbReference type="AlphaFoldDB" id="A0A1H4X8N1"/>
<dbReference type="PANTHER" id="PTHR11662">
    <property type="entry name" value="SOLUTE CARRIER FAMILY 17"/>
    <property type="match status" value="1"/>
</dbReference>
<dbReference type="Proteomes" id="UP000183561">
    <property type="component" value="Unassembled WGS sequence"/>
</dbReference>
<feature type="region of interest" description="Disordered" evidence="5">
    <location>
        <begin position="1"/>
        <end position="27"/>
    </location>
</feature>
<feature type="transmembrane region" description="Helical" evidence="6">
    <location>
        <begin position="344"/>
        <end position="365"/>
    </location>
</feature>
<protein>
    <submittedName>
        <fullName evidence="8">Sugar phosphate permease</fullName>
    </submittedName>
</protein>
<feature type="transmembrane region" description="Helical" evidence="6">
    <location>
        <begin position="30"/>
        <end position="47"/>
    </location>
</feature>
<evidence type="ECO:0000313" key="9">
    <source>
        <dbReference type="Proteomes" id="UP000183561"/>
    </source>
</evidence>
<dbReference type="SUPFAM" id="SSF103473">
    <property type="entry name" value="MFS general substrate transporter"/>
    <property type="match status" value="1"/>
</dbReference>
<evidence type="ECO:0000256" key="4">
    <source>
        <dbReference type="ARBA" id="ARBA00023136"/>
    </source>
</evidence>
<evidence type="ECO:0000256" key="3">
    <source>
        <dbReference type="ARBA" id="ARBA00022989"/>
    </source>
</evidence>
<dbReference type="InterPro" id="IPR050382">
    <property type="entry name" value="MFS_Na/Anion_cotransporter"/>
</dbReference>
<dbReference type="Pfam" id="PF07690">
    <property type="entry name" value="MFS_1"/>
    <property type="match status" value="1"/>
</dbReference>
<dbReference type="InterPro" id="IPR011701">
    <property type="entry name" value="MFS"/>
</dbReference>
<name>A0A1H4X8N1_9NOCA</name>
<keyword evidence="3 6" id="KW-1133">Transmembrane helix</keyword>
<feature type="transmembrane region" description="Helical" evidence="6">
    <location>
        <begin position="316"/>
        <end position="338"/>
    </location>
</feature>
<keyword evidence="4 6" id="KW-0472">Membrane</keyword>
<reference evidence="9" key="1">
    <citation type="submission" date="2016-10" db="EMBL/GenBank/DDBJ databases">
        <authorList>
            <person name="Varghese N."/>
            <person name="Submissions S."/>
        </authorList>
    </citation>
    <scope>NUCLEOTIDE SEQUENCE [LARGE SCALE GENOMIC DNA]</scope>
    <source>
        <strain evidence="9">DSM 44498</strain>
    </source>
</reference>
<evidence type="ECO:0000313" key="8">
    <source>
        <dbReference type="EMBL" id="SED01570.1"/>
    </source>
</evidence>
<organism evidence="8 9">
    <name type="scientific">Rhodococcus koreensis</name>
    <dbReference type="NCBI Taxonomy" id="99653"/>
    <lineage>
        <taxon>Bacteria</taxon>
        <taxon>Bacillati</taxon>
        <taxon>Actinomycetota</taxon>
        <taxon>Actinomycetes</taxon>
        <taxon>Mycobacteriales</taxon>
        <taxon>Nocardiaceae</taxon>
        <taxon>Rhodococcus</taxon>
    </lineage>
</organism>
<feature type="transmembrane region" description="Helical" evidence="6">
    <location>
        <begin position="68"/>
        <end position="88"/>
    </location>
</feature>
<evidence type="ECO:0000256" key="5">
    <source>
        <dbReference type="SAM" id="MobiDB-lite"/>
    </source>
</evidence>
<accession>A0A1H4X8N1</accession>
<dbReference type="EMBL" id="FNSV01000005">
    <property type="protein sequence ID" value="SED01570.1"/>
    <property type="molecule type" value="Genomic_DNA"/>
</dbReference>
<dbReference type="GO" id="GO:0005886">
    <property type="term" value="C:plasma membrane"/>
    <property type="evidence" value="ECO:0007669"/>
    <property type="project" value="UniProtKB-SubCell"/>
</dbReference>
<dbReference type="GO" id="GO:0022857">
    <property type="term" value="F:transmembrane transporter activity"/>
    <property type="evidence" value="ECO:0007669"/>
    <property type="project" value="InterPro"/>
</dbReference>
<feature type="transmembrane region" description="Helical" evidence="6">
    <location>
        <begin position="100"/>
        <end position="127"/>
    </location>
</feature>